<dbReference type="EMBL" id="MU154552">
    <property type="protein sequence ID" value="KAF9496436.1"/>
    <property type="molecule type" value="Genomic_DNA"/>
</dbReference>
<accession>A0A9P5ZZC7</accession>
<evidence type="ECO:0000313" key="1">
    <source>
        <dbReference type="EMBL" id="KAF9496436.1"/>
    </source>
</evidence>
<protein>
    <submittedName>
        <fullName evidence="1">Uncharacterized protein</fullName>
    </submittedName>
</protein>
<dbReference type="OrthoDB" id="3204289at2759"/>
<dbReference type="AlphaFoldDB" id="A0A9P5ZZC7"/>
<keyword evidence="2" id="KW-1185">Reference proteome</keyword>
<organism evidence="1 2">
    <name type="scientific">Pleurotus eryngii</name>
    <name type="common">Boletus of the steppes</name>
    <dbReference type="NCBI Taxonomy" id="5323"/>
    <lineage>
        <taxon>Eukaryota</taxon>
        <taxon>Fungi</taxon>
        <taxon>Dikarya</taxon>
        <taxon>Basidiomycota</taxon>
        <taxon>Agaricomycotina</taxon>
        <taxon>Agaricomycetes</taxon>
        <taxon>Agaricomycetidae</taxon>
        <taxon>Agaricales</taxon>
        <taxon>Pleurotineae</taxon>
        <taxon>Pleurotaceae</taxon>
        <taxon>Pleurotus</taxon>
    </lineage>
</organism>
<sequence length="229" mass="25829">MLPDQDDATVRVLIDPADHQNVPRAVKLFQAIDQLADLDTNTCLTPINEKVLDAIMILRQVINAFIKPFILPDLSLSAQLIWLSKCAHLLFALHRLHGTSFMSNALYADLQSVVKTVVFCIAKQKELDDTQPFYLYQIGTDRLEQLFGEVRTANHDPNVDAKQLGERLASALAMSGIFMDHPEWKRTQCRLSYNNSEGADHVNPRYFMNELTVSSVCLATVWKSGRIEA</sequence>
<feature type="non-terminal residue" evidence="1">
    <location>
        <position position="229"/>
    </location>
</feature>
<comment type="caution">
    <text evidence="1">The sequence shown here is derived from an EMBL/GenBank/DDBJ whole genome shotgun (WGS) entry which is preliminary data.</text>
</comment>
<reference evidence="1" key="1">
    <citation type="submission" date="2020-11" db="EMBL/GenBank/DDBJ databases">
        <authorList>
            <consortium name="DOE Joint Genome Institute"/>
            <person name="Ahrendt S."/>
            <person name="Riley R."/>
            <person name="Andreopoulos W."/>
            <person name="Labutti K."/>
            <person name="Pangilinan J."/>
            <person name="Ruiz-Duenas F.J."/>
            <person name="Barrasa J.M."/>
            <person name="Sanchez-Garcia M."/>
            <person name="Camarero S."/>
            <person name="Miyauchi S."/>
            <person name="Serrano A."/>
            <person name="Linde D."/>
            <person name="Babiker R."/>
            <person name="Drula E."/>
            <person name="Ayuso-Fernandez I."/>
            <person name="Pacheco R."/>
            <person name="Padilla G."/>
            <person name="Ferreira P."/>
            <person name="Barriuso J."/>
            <person name="Kellner H."/>
            <person name="Castanera R."/>
            <person name="Alfaro M."/>
            <person name="Ramirez L."/>
            <person name="Pisabarro A.G."/>
            <person name="Kuo A."/>
            <person name="Tritt A."/>
            <person name="Lipzen A."/>
            <person name="He G."/>
            <person name="Yan M."/>
            <person name="Ng V."/>
            <person name="Cullen D."/>
            <person name="Martin F."/>
            <person name="Rosso M.-N."/>
            <person name="Henrissat B."/>
            <person name="Hibbett D."/>
            <person name="Martinez A.T."/>
            <person name="Grigoriev I.V."/>
        </authorList>
    </citation>
    <scope>NUCLEOTIDE SEQUENCE</scope>
    <source>
        <strain evidence="1">ATCC 90797</strain>
    </source>
</reference>
<proteinExistence type="predicted"/>
<dbReference type="Proteomes" id="UP000807025">
    <property type="component" value="Unassembled WGS sequence"/>
</dbReference>
<gene>
    <name evidence="1" type="ORF">BDN71DRAFT_1389588</name>
</gene>
<evidence type="ECO:0000313" key="2">
    <source>
        <dbReference type="Proteomes" id="UP000807025"/>
    </source>
</evidence>
<name>A0A9P5ZZC7_PLEER</name>